<keyword evidence="3" id="KW-1185">Reference proteome</keyword>
<feature type="region of interest" description="Disordered" evidence="1">
    <location>
        <begin position="1"/>
        <end position="29"/>
    </location>
</feature>
<protein>
    <submittedName>
        <fullName evidence="2">Uncharacterized protein</fullName>
    </submittedName>
</protein>
<dbReference type="EMBL" id="UZAU01000728">
    <property type="status" value="NOT_ANNOTATED_CDS"/>
    <property type="molecule type" value="Genomic_DNA"/>
</dbReference>
<evidence type="ECO:0000313" key="2">
    <source>
        <dbReference type="EnsemblPlants" id="cds.evm.model.09.602"/>
    </source>
</evidence>
<reference evidence="2" key="1">
    <citation type="submission" date="2018-11" db="EMBL/GenBank/DDBJ databases">
        <authorList>
            <person name="Grassa J C."/>
        </authorList>
    </citation>
    <scope>NUCLEOTIDE SEQUENCE [LARGE SCALE GENOMIC DNA]</scope>
</reference>
<evidence type="ECO:0000313" key="3">
    <source>
        <dbReference type="Proteomes" id="UP000596661"/>
    </source>
</evidence>
<dbReference type="Proteomes" id="UP000596661">
    <property type="component" value="Chromosome 9"/>
</dbReference>
<accession>A0A803QGS5</accession>
<dbReference type="AlphaFoldDB" id="A0A803QGS5"/>
<organism evidence="2 3">
    <name type="scientific">Cannabis sativa</name>
    <name type="common">Hemp</name>
    <name type="synonym">Marijuana</name>
    <dbReference type="NCBI Taxonomy" id="3483"/>
    <lineage>
        <taxon>Eukaryota</taxon>
        <taxon>Viridiplantae</taxon>
        <taxon>Streptophyta</taxon>
        <taxon>Embryophyta</taxon>
        <taxon>Tracheophyta</taxon>
        <taxon>Spermatophyta</taxon>
        <taxon>Magnoliopsida</taxon>
        <taxon>eudicotyledons</taxon>
        <taxon>Gunneridae</taxon>
        <taxon>Pentapetalae</taxon>
        <taxon>rosids</taxon>
        <taxon>fabids</taxon>
        <taxon>Rosales</taxon>
        <taxon>Cannabaceae</taxon>
        <taxon>Cannabis</taxon>
    </lineage>
</organism>
<name>A0A803QGS5_CANSA</name>
<dbReference type="EnsemblPlants" id="evm.model.09.602">
    <property type="protein sequence ID" value="cds.evm.model.09.602"/>
    <property type="gene ID" value="evm.TU.09.602"/>
</dbReference>
<dbReference type="Gramene" id="evm.model.09.602">
    <property type="protein sequence ID" value="cds.evm.model.09.602"/>
    <property type="gene ID" value="evm.TU.09.602"/>
</dbReference>
<reference evidence="2" key="2">
    <citation type="submission" date="2021-03" db="UniProtKB">
        <authorList>
            <consortium name="EnsemblPlants"/>
        </authorList>
    </citation>
    <scope>IDENTIFICATION</scope>
</reference>
<proteinExistence type="predicted"/>
<evidence type="ECO:0000256" key="1">
    <source>
        <dbReference type="SAM" id="MobiDB-lite"/>
    </source>
</evidence>
<sequence>MRTNIGTHHGSQDLQSLKNHPTPAKPINQNPTKLFLKLEWGTRPHHPIKNLEGLFGLALSEVGSDERVVDGRHMVLGHWAVFEAGEEGHGHGHVRLGGKGVQEGRKRDGIERWVCKEGGDGEVGRSVELVREAETREEEVDLSEFILG</sequence>